<sequence length="69" mass="7845">MNTVLQKMIEVRDSISISYFYGSSIFKGDLPCCLFGSASHFHANIKQMSEVTRILFMRSIRFLTSVPPP</sequence>
<reference evidence="1 2" key="1">
    <citation type="submission" date="2024-04" db="EMBL/GenBank/DDBJ databases">
        <authorList>
            <person name="Fracassetti M."/>
        </authorList>
    </citation>
    <scope>NUCLEOTIDE SEQUENCE [LARGE SCALE GENOMIC DNA]</scope>
</reference>
<proteinExistence type="predicted"/>
<dbReference type="AlphaFoldDB" id="A0AAV2FHA1"/>
<keyword evidence="2" id="KW-1185">Reference proteome</keyword>
<organism evidence="1 2">
    <name type="scientific">Linum trigynum</name>
    <dbReference type="NCBI Taxonomy" id="586398"/>
    <lineage>
        <taxon>Eukaryota</taxon>
        <taxon>Viridiplantae</taxon>
        <taxon>Streptophyta</taxon>
        <taxon>Embryophyta</taxon>
        <taxon>Tracheophyta</taxon>
        <taxon>Spermatophyta</taxon>
        <taxon>Magnoliopsida</taxon>
        <taxon>eudicotyledons</taxon>
        <taxon>Gunneridae</taxon>
        <taxon>Pentapetalae</taxon>
        <taxon>rosids</taxon>
        <taxon>fabids</taxon>
        <taxon>Malpighiales</taxon>
        <taxon>Linaceae</taxon>
        <taxon>Linum</taxon>
    </lineage>
</organism>
<evidence type="ECO:0000313" key="2">
    <source>
        <dbReference type="Proteomes" id="UP001497516"/>
    </source>
</evidence>
<name>A0AAV2FHA1_9ROSI</name>
<evidence type="ECO:0008006" key="3">
    <source>
        <dbReference type="Google" id="ProtNLM"/>
    </source>
</evidence>
<accession>A0AAV2FHA1</accession>
<evidence type="ECO:0000313" key="1">
    <source>
        <dbReference type="EMBL" id="CAL1397073.1"/>
    </source>
</evidence>
<dbReference type="Proteomes" id="UP001497516">
    <property type="component" value="Chromosome 6"/>
</dbReference>
<dbReference type="EMBL" id="OZ034819">
    <property type="protein sequence ID" value="CAL1397073.1"/>
    <property type="molecule type" value="Genomic_DNA"/>
</dbReference>
<gene>
    <name evidence="1" type="ORF">LTRI10_LOCUS37401</name>
</gene>
<protein>
    <recommendedName>
        <fullName evidence="3">Phosphatidate cytidylyltransferase</fullName>
    </recommendedName>
</protein>